<feature type="repeat" description="ANK" evidence="1">
    <location>
        <begin position="152"/>
        <end position="184"/>
    </location>
</feature>
<sequence length="418" mass="46562">MQARLSLWPDGRLVVVEDAPGSLDLNIFFDKWAFTKPVRKDSLSVEVTYMSEECDIEKFQFRASSEIEALAWLRTLIAFRKSSVQLEAALQCGSLETLMDVIEKSPKGIDILKVRFADGLHATHLAAQVSKIEVLHWLLQKNQLWKHMVARNGQQPLHCAVLARNVEAVKLLLKVGAQFQLDSTNASPLELLAGLHTLRQPPMHVAVDDIALAESISLAVPFAVDNGTPAHPVAFQYPALWRRGCIKKHGFRSELDIVFTCSPPAAARECGMLRLSLFVESWPLKDLDPSLQAYAGLYKQAIKKVKGTVIHECTESVLDGGERCVDICYSSPLDRGVFGTVVDMKLSIMGAQPPSRIPGLWDEKPMTRMVSRIVVNSVVESCTDGIPAVYVFRFECLESDWPHRKPLSSRCLSTLHLH</sequence>
<keyword evidence="3" id="KW-1185">Reference proteome</keyword>
<accession>A0A388LY24</accession>
<gene>
    <name evidence="2" type="ORF">CBR_g45289</name>
</gene>
<dbReference type="EMBL" id="BFEA01000602">
    <property type="protein sequence ID" value="GBG87230.1"/>
    <property type="molecule type" value="Genomic_DNA"/>
</dbReference>
<evidence type="ECO:0000313" key="2">
    <source>
        <dbReference type="EMBL" id="GBG87230.1"/>
    </source>
</evidence>
<dbReference type="Pfam" id="PF12796">
    <property type="entry name" value="Ank_2"/>
    <property type="match status" value="1"/>
</dbReference>
<name>A0A388LY24_CHABU</name>
<comment type="caution">
    <text evidence="2">The sequence shown here is derived from an EMBL/GenBank/DDBJ whole genome shotgun (WGS) entry which is preliminary data.</text>
</comment>
<dbReference type="Proteomes" id="UP000265515">
    <property type="component" value="Unassembled WGS sequence"/>
</dbReference>
<dbReference type="STRING" id="69332.A0A388LY24"/>
<protein>
    <submittedName>
        <fullName evidence="2">Uncharacterized protein</fullName>
    </submittedName>
</protein>
<proteinExistence type="predicted"/>
<dbReference type="Gene3D" id="1.25.40.20">
    <property type="entry name" value="Ankyrin repeat-containing domain"/>
    <property type="match status" value="1"/>
</dbReference>
<dbReference type="InterPro" id="IPR002110">
    <property type="entry name" value="Ankyrin_rpt"/>
</dbReference>
<dbReference type="PROSITE" id="PS50088">
    <property type="entry name" value="ANK_REPEAT"/>
    <property type="match status" value="1"/>
</dbReference>
<dbReference type="Gramene" id="GBG87230">
    <property type="protein sequence ID" value="GBG87230"/>
    <property type="gene ID" value="CBR_g45289"/>
</dbReference>
<organism evidence="2 3">
    <name type="scientific">Chara braunii</name>
    <name type="common">Braun's stonewort</name>
    <dbReference type="NCBI Taxonomy" id="69332"/>
    <lineage>
        <taxon>Eukaryota</taxon>
        <taxon>Viridiplantae</taxon>
        <taxon>Streptophyta</taxon>
        <taxon>Charophyceae</taxon>
        <taxon>Charales</taxon>
        <taxon>Characeae</taxon>
        <taxon>Chara</taxon>
    </lineage>
</organism>
<evidence type="ECO:0000256" key="1">
    <source>
        <dbReference type="PROSITE-ProRule" id="PRU00023"/>
    </source>
</evidence>
<dbReference type="AlphaFoldDB" id="A0A388LY24"/>
<evidence type="ECO:0000313" key="3">
    <source>
        <dbReference type="Proteomes" id="UP000265515"/>
    </source>
</evidence>
<dbReference type="InterPro" id="IPR036770">
    <property type="entry name" value="Ankyrin_rpt-contain_sf"/>
</dbReference>
<dbReference type="PROSITE" id="PS50297">
    <property type="entry name" value="ANK_REP_REGION"/>
    <property type="match status" value="1"/>
</dbReference>
<dbReference type="SMART" id="SM00248">
    <property type="entry name" value="ANK"/>
    <property type="match status" value="2"/>
</dbReference>
<keyword evidence="1" id="KW-0040">ANK repeat</keyword>
<reference evidence="2 3" key="1">
    <citation type="journal article" date="2018" name="Cell">
        <title>The Chara Genome: Secondary Complexity and Implications for Plant Terrestrialization.</title>
        <authorList>
            <person name="Nishiyama T."/>
            <person name="Sakayama H."/>
            <person name="Vries J.D."/>
            <person name="Buschmann H."/>
            <person name="Saint-Marcoux D."/>
            <person name="Ullrich K.K."/>
            <person name="Haas F.B."/>
            <person name="Vanderstraeten L."/>
            <person name="Becker D."/>
            <person name="Lang D."/>
            <person name="Vosolsobe S."/>
            <person name="Rombauts S."/>
            <person name="Wilhelmsson P.K.I."/>
            <person name="Janitza P."/>
            <person name="Kern R."/>
            <person name="Heyl A."/>
            <person name="Rumpler F."/>
            <person name="Villalobos L.I.A.C."/>
            <person name="Clay J.M."/>
            <person name="Skokan R."/>
            <person name="Toyoda A."/>
            <person name="Suzuki Y."/>
            <person name="Kagoshima H."/>
            <person name="Schijlen E."/>
            <person name="Tajeshwar N."/>
            <person name="Catarino B."/>
            <person name="Hetherington A.J."/>
            <person name="Saltykova A."/>
            <person name="Bonnot C."/>
            <person name="Breuninger H."/>
            <person name="Symeonidi A."/>
            <person name="Radhakrishnan G.V."/>
            <person name="Van Nieuwerburgh F."/>
            <person name="Deforce D."/>
            <person name="Chang C."/>
            <person name="Karol K.G."/>
            <person name="Hedrich R."/>
            <person name="Ulvskov P."/>
            <person name="Glockner G."/>
            <person name="Delwiche C.F."/>
            <person name="Petrasek J."/>
            <person name="Van de Peer Y."/>
            <person name="Friml J."/>
            <person name="Beilby M."/>
            <person name="Dolan L."/>
            <person name="Kohara Y."/>
            <person name="Sugano S."/>
            <person name="Fujiyama A."/>
            <person name="Delaux P.-M."/>
            <person name="Quint M."/>
            <person name="TheiBen G."/>
            <person name="Hagemann M."/>
            <person name="Harholt J."/>
            <person name="Dunand C."/>
            <person name="Zachgo S."/>
            <person name="Langdale J."/>
            <person name="Maumus F."/>
            <person name="Straeten D.V.D."/>
            <person name="Gould S.B."/>
            <person name="Rensing S.A."/>
        </authorList>
    </citation>
    <scope>NUCLEOTIDE SEQUENCE [LARGE SCALE GENOMIC DNA]</scope>
    <source>
        <strain evidence="2 3">S276</strain>
    </source>
</reference>
<dbReference type="SUPFAM" id="SSF48403">
    <property type="entry name" value="Ankyrin repeat"/>
    <property type="match status" value="1"/>
</dbReference>
<dbReference type="OrthoDB" id="5406014at2759"/>